<dbReference type="InterPro" id="IPR046345">
    <property type="entry name" value="TraB_PrgY-like"/>
</dbReference>
<sequence>MGAAQAAAYLCARSLPFVAGRLLVVGTAHVMELALPLERVLRTFDPDVVALELDPQRWAALRAPVRPRRGPLLLRLLASLQERLGEILGAPPGSDMLAAGRTAQRLGARLALVDLPVIPTLQRAWRALGWRERLALARELLPPLLGAEALESGPAAGENPLATGDFSRELAEFARRFPSLQRELIDRRDHHMARRLVALLRDGQRVAAVVGEGHLPGLERRLARLSPEVVPLSRLLALRGNR</sequence>
<dbReference type="Proteomes" id="UP000589516">
    <property type="component" value="Unassembled WGS sequence"/>
</dbReference>
<dbReference type="EMBL" id="DUAV01000022">
    <property type="protein sequence ID" value="HIG63472.1"/>
    <property type="molecule type" value="Genomic_DNA"/>
</dbReference>
<name>A0A7C8DNU5_9ARCH</name>
<evidence type="ECO:0000313" key="1">
    <source>
        <dbReference type="EMBL" id="HIG63472.1"/>
    </source>
</evidence>
<reference evidence="2" key="1">
    <citation type="journal article" date="2019" name="bioRxiv">
        <title>Genome diversification in globally distributed novel marine Proteobacteria is linked to environmental adaptation.</title>
        <authorList>
            <person name="Zhou Z."/>
            <person name="Tran P.Q."/>
            <person name="Kieft K."/>
            <person name="Anantharaman K."/>
        </authorList>
    </citation>
    <scope>NUCLEOTIDE SEQUENCE [LARGE SCALE GENOMIC DNA]</scope>
</reference>
<dbReference type="PANTHER" id="PTHR21530:SF7">
    <property type="entry name" value="TRAB DOMAIN-CONTAINING PROTEIN"/>
    <property type="match status" value="1"/>
</dbReference>
<dbReference type="Pfam" id="PF01963">
    <property type="entry name" value="TraB_PrgY_gumN"/>
    <property type="match status" value="1"/>
</dbReference>
<proteinExistence type="predicted"/>
<evidence type="ECO:0000313" key="2">
    <source>
        <dbReference type="Proteomes" id="UP000589516"/>
    </source>
</evidence>
<organism evidence="1 2">
    <name type="scientific">Marine Group III euryarchaeote</name>
    <dbReference type="NCBI Taxonomy" id="2173149"/>
    <lineage>
        <taxon>Archaea</taxon>
        <taxon>Methanobacteriati</taxon>
        <taxon>Thermoplasmatota</taxon>
        <taxon>Thermoplasmata</taxon>
        <taxon>Candidatus Thermoprofundales</taxon>
    </lineage>
</organism>
<gene>
    <name evidence="1" type="ORF">EYQ16_03000</name>
</gene>
<dbReference type="CDD" id="cd14726">
    <property type="entry name" value="TraB_PrgY-like"/>
    <property type="match status" value="1"/>
</dbReference>
<comment type="caution">
    <text evidence="1">The sequence shown here is derived from an EMBL/GenBank/DDBJ whole genome shotgun (WGS) entry which is preliminary data.</text>
</comment>
<dbReference type="PANTHER" id="PTHR21530">
    <property type="entry name" value="PHEROMONE SHUTDOWN PROTEIN"/>
    <property type="match status" value="1"/>
</dbReference>
<protein>
    <recommendedName>
        <fullName evidence="3">TraB family protein</fullName>
    </recommendedName>
</protein>
<evidence type="ECO:0008006" key="3">
    <source>
        <dbReference type="Google" id="ProtNLM"/>
    </source>
</evidence>
<accession>A0A7C8DNU5</accession>
<dbReference type="InterPro" id="IPR002816">
    <property type="entry name" value="TraB/PrgY/GumN_fam"/>
</dbReference>
<dbReference type="AlphaFoldDB" id="A0A7C8DNU5"/>